<accession>A0A6C0JQH4</accession>
<dbReference type="Pfam" id="PF08241">
    <property type="entry name" value="Methyltransf_11"/>
    <property type="match status" value="1"/>
</dbReference>
<keyword evidence="1" id="KW-0472">Membrane</keyword>
<name>A0A6C0JQH4_9ZZZZ</name>
<feature type="domain" description="Methyltransferase type 11" evidence="2">
    <location>
        <begin position="106"/>
        <end position="199"/>
    </location>
</feature>
<evidence type="ECO:0000256" key="1">
    <source>
        <dbReference type="SAM" id="Phobius"/>
    </source>
</evidence>
<dbReference type="EMBL" id="MN740430">
    <property type="protein sequence ID" value="QHU06108.1"/>
    <property type="molecule type" value="Genomic_DNA"/>
</dbReference>
<dbReference type="InterPro" id="IPR013216">
    <property type="entry name" value="Methyltransf_11"/>
</dbReference>
<evidence type="ECO:0000313" key="3">
    <source>
        <dbReference type="EMBL" id="QHU06108.1"/>
    </source>
</evidence>
<protein>
    <recommendedName>
        <fullName evidence="2">Methyltransferase type 11 domain-containing protein</fullName>
    </recommendedName>
</protein>
<dbReference type="Gene3D" id="3.40.50.150">
    <property type="entry name" value="Vaccinia Virus protein VP39"/>
    <property type="match status" value="1"/>
</dbReference>
<evidence type="ECO:0000259" key="2">
    <source>
        <dbReference type="Pfam" id="PF08241"/>
    </source>
</evidence>
<keyword evidence="1" id="KW-0812">Transmembrane</keyword>
<organism evidence="3">
    <name type="scientific">viral metagenome</name>
    <dbReference type="NCBI Taxonomy" id="1070528"/>
    <lineage>
        <taxon>unclassified sequences</taxon>
        <taxon>metagenomes</taxon>
        <taxon>organismal metagenomes</taxon>
    </lineage>
</organism>
<dbReference type="SUPFAM" id="SSF53335">
    <property type="entry name" value="S-adenosyl-L-methionine-dependent methyltransferases"/>
    <property type="match status" value="1"/>
</dbReference>
<dbReference type="CDD" id="cd02440">
    <property type="entry name" value="AdoMet_MTases"/>
    <property type="match status" value="1"/>
</dbReference>
<dbReference type="InterPro" id="IPR029063">
    <property type="entry name" value="SAM-dependent_MTases_sf"/>
</dbReference>
<feature type="transmembrane region" description="Helical" evidence="1">
    <location>
        <begin position="16"/>
        <end position="35"/>
    </location>
</feature>
<keyword evidence="1" id="KW-1133">Transmembrane helix</keyword>
<dbReference type="AlphaFoldDB" id="A0A6C0JQH4"/>
<dbReference type="GO" id="GO:0008757">
    <property type="term" value="F:S-adenosylmethionine-dependent methyltransferase activity"/>
    <property type="evidence" value="ECO:0007669"/>
    <property type="project" value="InterPro"/>
</dbReference>
<proteinExistence type="predicted"/>
<sequence>MFKYLFNIITSKNSNLFFLQLLIVLAIILLAMYLYKITESPYSKKNKEQEGFQQEQPYVLKQNQHIYDDFYAEMYDGVNNRDKLCQRELFHIVRMTDPSVKKSVFLDVGSGTGCVVNELSNAGYDVYGIDKSEAMSDYAETKYPEINIKLADVLDPLTYESGIFTHVMCLNFTIYEFDNKLQFFKNCYYWMKPNAYLIVHLVNPGKFSTKKYLKFTGKFTSLYDSLMPETDNDSVQKTTLVTEFLDCKYEEKYAFSSDISMVVFTQIFTDKVTKHIRQNEQTMKMESIDEILDLAKQAGFLVHGKTGMKSINGDDNQYLYILERTM</sequence>
<reference evidence="3" key="1">
    <citation type="journal article" date="2020" name="Nature">
        <title>Giant virus diversity and host interactions through global metagenomics.</title>
        <authorList>
            <person name="Schulz F."/>
            <person name="Roux S."/>
            <person name="Paez-Espino D."/>
            <person name="Jungbluth S."/>
            <person name="Walsh D.A."/>
            <person name="Denef V.J."/>
            <person name="McMahon K.D."/>
            <person name="Konstantinidis K.T."/>
            <person name="Eloe-Fadrosh E.A."/>
            <person name="Kyrpides N.C."/>
            <person name="Woyke T."/>
        </authorList>
    </citation>
    <scope>NUCLEOTIDE SEQUENCE</scope>
    <source>
        <strain evidence="3">GVMAG-M-3300027747-57</strain>
    </source>
</reference>